<evidence type="ECO:0000313" key="2">
    <source>
        <dbReference type="Proteomes" id="UP000318093"/>
    </source>
</evidence>
<gene>
    <name evidence="1" type="ORF">E6H03_04075</name>
</gene>
<dbReference type="Proteomes" id="UP000318093">
    <property type="component" value="Unassembled WGS sequence"/>
</dbReference>
<dbReference type="EMBL" id="VBAN01000120">
    <property type="protein sequence ID" value="TMI83223.1"/>
    <property type="molecule type" value="Genomic_DNA"/>
</dbReference>
<proteinExistence type="predicted"/>
<comment type="caution">
    <text evidence="1">The sequence shown here is derived from an EMBL/GenBank/DDBJ whole genome shotgun (WGS) entry which is preliminary data.</text>
</comment>
<organism evidence="1 2">
    <name type="scientific">Candidatus Segetimicrobium genomatis</name>
    <dbReference type="NCBI Taxonomy" id="2569760"/>
    <lineage>
        <taxon>Bacteria</taxon>
        <taxon>Bacillati</taxon>
        <taxon>Candidatus Sysuimicrobiota</taxon>
        <taxon>Candidatus Sysuimicrobiia</taxon>
        <taxon>Candidatus Sysuimicrobiales</taxon>
        <taxon>Candidatus Segetimicrobiaceae</taxon>
        <taxon>Candidatus Segetimicrobium</taxon>
    </lineage>
</organism>
<accession>A0A537JI61</accession>
<protein>
    <submittedName>
        <fullName evidence="1">Uncharacterized protein</fullName>
    </submittedName>
</protein>
<dbReference type="AlphaFoldDB" id="A0A537JI61"/>
<evidence type="ECO:0000313" key="1">
    <source>
        <dbReference type="EMBL" id="TMI83223.1"/>
    </source>
</evidence>
<sequence length="116" mass="13733">MTSGPRAGNDDGRRLRRPHLILIERRVLTEPIVVETEPAGRRPRPTGFWRGTAFYRIVRILERRWERGESYLRVLADRGCFDLHRVTDVDPWTWRTEGRWELTAELAAVPVRRPLF</sequence>
<name>A0A537JI61_9BACT</name>
<reference evidence="1 2" key="1">
    <citation type="journal article" date="2019" name="Nat. Microbiol.">
        <title>Mediterranean grassland soil C-N compound turnover is dependent on rainfall and depth, and is mediated by genomically divergent microorganisms.</title>
        <authorList>
            <person name="Diamond S."/>
            <person name="Andeer P.F."/>
            <person name="Li Z."/>
            <person name="Crits-Christoph A."/>
            <person name="Burstein D."/>
            <person name="Anantharaman K."/>
            <person name="Lane K.R."/>
            <person name="Thomas B.C."/>
            <person name="Pan C."/>
            <person name="Northen T.R."/>
            <person name="Banfield J.F."/>
        </authorList>
    </citation>
    <scope>NUCLEOTIDE SEQUENCE [LARGE SCALE GENOMIC DNA]</scope>
    <source>
        <strain evidence="1">NP_6</strain>
    </source>
</reference>